<feature type="region of interest" description="Disordered" evidence="5">
    <location>
        <begin position="943"/>
        <end position="979"/>
    </location>
</feature>
<comment type="function">
    <text evidence="4">Component of the exocyst complex involved in the docking of exocytic vesicles with fusion sites on the plasma membrane.</text>
</comment>
<proteinExistence type="inferred from homology"/>
<dbReference type="Pfam" id="PF15469">
    <property type="entry name" value="Sec5"/>
    <property type="match status" value="1"/>
</dbReference>
<evidence type="ECO:0000256" key="5">
    <source>
        <dbReference type="SAM" id="MobiDB-lite"/>
    </source>
</evidence>
<name>A0A3N4LTC9_9PEZI</name>
<keyword evidence="3 4" id="KW-0268">Exocytosis</keyword>
<evidence type="ECO:0000313" key="7">
    <source>
        <dbReference type="EMBL" id="RPB26163.1"/>
    </source>
</evidence>
<feature type="domain" description="Exocyst complex component EXOC2/Sec5 N-terminal" evidence="6">
    <location>
        <begin position="68"/>
        <end position="940"/>
    </location>
</feature>
<dbReference type="GO" id="GO:0000145">
    <property type="term" value="C:exocyst"/>
    <property type="evidence" value="ECO:0007669"/>
    <property type="project" value="UniProtKB-UniRule"/>
</dbReference>
<evidence type="ECO:0000256" key="3">
    <source>
        <dbReference type="ARBA" id="ARBA00022483"/>
    </source>
</evidence>
<dbReference type="GO" id="GO:0006893">
    <property type="term" value="P:Golgi to plasma membrane transport"/>
    <property type="evidence" value="ECO:0007669"/>
    <property type="project" value="UniProtKB-UniRule"/>
</dbReference>
<dbReference type="FunCoup" id="A0A3N4LTC9">
    <property type="interactions" value="323"/>
</dbReference>
<evidence type="ECO:0000259" key="6">
    <source>
        <dbReference type="Pfam" id="PF15469"/>
    </source>
</evidence>
<dbReference type="GO" id="GO:0015031">
    <property type="term" value="P:protein transport"/>
    <property type="evidence" value="ECO:0007669"/>
    <property type="project" value="UniProtKB-KW"/>
</dbReference>
<evidence type="ECO:0000256" key="2">
    <source>
        <dbReference type="ARBA" id="ARBA00022448"/>
    </source>
</evidence>
<reference evidence="7 8" key="1">
    <citation type="journal article" date="2018" name="Nat. Ecol. Evol.">
        <title>Pezizomycetes genomes reveal the molecular basis of ectomycorrhizal truffle lifestyle.</title>
        <authorList>
            <person name="Murat C."/>
            <person name="Payen T."/>
            <person name="Noel B."/>
            <person name="Kuo A."/>
            <person name="Morin E."/>
            <person name="Chen J."/>
            <person name="Kohler A."/>
            <person name="Krizsan K."/>
            <person name="Balestrini R."/>
            <person name="Da Silva C."/>
            <person name="Montanini B."/>
            <person name="Hainaut M."/>
            <person name="Levati E."/>
            <person name="Barry K.W."/>
            <person name="Belfiori B."/>
            <person name="Cichocki N."/>
            <person name="Clum A."/>
            <person name="Dockter R.B."/>
            <person name="Fauchery L."/>
            <person name="Guy J."/>
            <person name="Iotti M."/>
            <person name="Le Tacon F."/>
            <person name="Lindquist E.A."/>
            <person name="Lipzen A."/>
            <person name="Malagnac F."/>
            <person name="Mello A."/>
            <person name="Molinier V."/>
            <person name="Miyauchi S."/>
            <person name="Poulain J."/>
            <person name="Riccioni C."/>
            <person name="Rubini A."/>
            <person name="Sitrit Y."/>
            <person name="Splivallo R."/>
            <person name="Traeger S."/>
            <person name="Wang M."/>
            <person name="Zifcakova L."/>
            <person name="Wipf D."/>
            <person name="Zambonelli A."/>
            <person name="Paolocci F."/>
            <person name="Nowrousian M."/>
            <person name="Ottonello S."/>
            <person name="Baldrian P."/>
            <person name="Spatafora J.W."/>
            <person name="Henrissat B."/>
            <person name="Nagy L.G."/>
            <person name="Aury J.M."/>
            <person name="Wincker P."/>
            <person name="Grigoriev I.V."/>
            <person name="Bonfante P."/>
            <person name="Martin F.M."/>
        </authorList>
    </citation>
    <scope>NUCLEOTIDE SEQUENCE [LARGE SCALE GENOMIC DNA]</scope>
    <source>
        <strain evidence="7 8">ATCC MYA-4762</strain>
    </source>
</reference>
<keyword evidence="8" id="KW-1185">Reference proteome</keyword>
<dbReference type="PANTHER" id="PTHR13043">
    <property type="entry name" value="EXOCYST COMPLEX COMPONENT SEC5"/>
    <property type="match status" value="1"/>
</dbReference>
<accession>A0A3N4LTC9</accession>
<organism evidence="7 8">
    <name type="scientific">Terfezia boudieri ATCC MYA-4762</name>
    <dbReference type="NCBI Taxonomy" id="1051890"/>
    <lineage>
        <taxon>Eukaryota</taxon>
        <taxon>Fungi</taxon>
        <taxon>Dikarya</taxon>
        <taxon>Ascomycota</taxon>
        <taxon>Pezizomycotina</taxon>
        <taxon>Pezizomycetes</taxon>
        <taxon>Pezizales</taxon>
        <taxon>Pezizaceae</taxon>
        <taxon>Terfezia</taxon>
    </lineage>
</organism>
<dbReference type="AlphaFoldDB" id="A0A3N4LTC9"/>
<evidence type="ECO:0000256" key="4">
    <source>
        <dbReference type="RuleBase" id="RU365069"/>
    </source>
</evidence>
<dbReference type="InterPro" id="IPR039481">
    <property type="entry name" value="EXOC2/Sec5_N_dom"/>
</dbReference>
<gene>
    <name evidence="7" type="ORF">L211DRAFT_835528</name>
</gene>
<comment type="similarity">
    <text evidence="1 4">Belongs to the SEC5 family.</text>
</comment>
<dbReference type="InterPro" id="IPR029175">
    <property type="entry name" value="EXOC2/Sec5"/>
</dbReference>
<dbReference type="PANTHER" id="PTHR13043:SF1">
    <property type="entry name" value="EXOCYST COMPLEX COMPONENT 2"/>
    <property type="match status" value="1"/>
</dbReference>
<dbReference type="Proteomes" id="UP000267821">
    <property type="component" value="Unassembled WGS sequence"/>
</dbReference>
<sequence>MDAAIAKHYRLTDPFPTTWSDPIEDNQVVLRKATRASTARYSILQEEGMSLRSSGNVLDTTVPQDEADPLGTTSSVVRVLRQRGLPVDENLLLRNRYLVSSKTFAPAAFLRDVHSNDTTEQLSRGLEFLSRSIDQKSESLKVLVESNFDRFVAAKATIEGVYTEMKQTNLNKEQEWGLAGIKTPLTEAGRKADEIFGPVMENRGKEEKYRAALGLVEKHKDLLEIPNLIIDAIKRKDYELLIEEYQKARKWVSESRALIQKVAKLQEAQLHQIIIAEKVWTEVGKIVEEFKRDTWKRLVDTKQEDNFLELISILLELGVEDNPIWVWLLSRYDYLKNKLNRTFERTRIEIEALRRKVAEAPTPSNAIIAMHLRSSFRRIPVGNLALDTSEIIAFWELINTSLTTILSPQGGILSEVLTFWETAQNFLEGKTQATLPVGIDDQSRKHHRISEDGTKTLRAGAIELITILRDSVCTLFQEPPINDISSIYSPPPDTPATPASVPPTPGGFVPMSPLPLRVPSKGGLKKDPEDEFAFLPPGANSLGGVHYLSKILTLLGNAACLLAELPIGPQVQDKLKSMIVGARERCVHAVCIGWLRDAQNCKVLEDWTRAPENRDVTKMPAQFLQVEAAVIGGMQKLLYLSEVKSSEIIPPPSTKLLTHVRGQFVRSLYKALQGMLENTKRPMATEEWNAEQETLASPVASVAPRNMVSGMVDQSDKNVRVLLTLSNLQLLKSELIPQLISQFESAFSIQLTDESKTIRDALSQLDEQLFTEYTRPHLLHLTTLITTSILSPHWCLSSHPPPSSVKPYIHKTLLHLVHVHTEVNTTSPVLTTTIVSHLAERICHLILESFQKRLDNTNTPTKAFPLPALLQATLDVEFVTSILGSQYTTQKAQEYQRGVYQILDRGSSEEARTEMQRELGKVKTILHNERKGTRAQFLCFRSAKKGKDKDASSAATVGGRDSAASSSTSSLPRRVGDSY</sequence>
<keyword evidence="2 4" id="KW-0813">Transport</keyword>
<dbReference type="InParanoid" id="A0A3N4LTC9"/>
<dbReference type="STRING" id="1051890.A0A3N4LTC9"/>
<evidence type="ECO:0000313" key="8">
    <source>
        <dbReference type="Proteomes" id="UP000267821"/>
    </source>
</evidence>
<evidence type="ECO:0000256" key="1">
    <source>
        <dbReference type="ARBA" id="ARBA00010578"/>
    </source>
</evidence>
<comment type="subunit">
    <text evidence="4">Component of the exocyst complex.</text>
</comment>
<protein>
    <recommendedName>
        <fullName evidence="4">Exocyst complex component SEC5</fullName>
    </recommendedName>
</protein>
<keyword evidence="4" id="KW-0653">Protein transport</keyword>
<dbReference type="EMBL" id="ML121535">
    <property type="protein sequence ID" value="RPB26163.1"/>
    <property type="molecule type" value="Genomic_DNA"/>
</dbReference>
<dbReference type="OrthoDB" id="26242at2759"/>
<dbReference type="GO" id="GO:0006887">
    <property type="term" value="P:exocytosis"/>
    <property type="evidence" value="ECO:0007669"/>
    <property type="project" value="UniProtKB-KW"/>
</dbReference>